<accession>A0A0F9ARI0</accession>
<sequence length="27" mass="2949">MIRKPAPMADRKASTPGVPTQQRAANR</sequence>
<dbReference type="AlphaFoldDB" id="A0A0F9ARI0"/>
<comment type="caution">
    <text evidence="2">The sequence shown here is derived from an EMBL/GenBank/DDBJ whole genome shotgun (WGS) entry which is preliminary data.</text>
</comment>
<feature type="compositionally biased region" description="Polar residues" evidence="1">
    <location>
        <begin position="17"/>
        <end position="27"/>
    </location>
</feature>
<gene>
    <name evidence="2" type="ORF">LCGC14_2817200</name>
</gene>
<feature type="region of interest" description="Disordered" evidence="1">
    <location>
        <begin position="1"/>
        <end position="27"/>
    </location>
</feature>
<evidence type="ECO:0000313" key="2">
    <source>
        <dbReference type="EMBL" id="KKK81064.1"/>
    </source>
</evidence>
<reference evidence="2" key="1">
    <citation type="journal article" date="2015" name="Nature">
        <title>Complex archaea that bridge the gap between prokaryotes and eukaryotes.</title>
        <authorList>
            <person name="Spang A."/>
            <person name="Saw J.H."/>
            <person name="Jorgensen S.L."/>
            <person name="Zaremba-Niedzwiedzka K."/>
            <person name="Martijn J."/>
            <person name="Lind A.E."/>
            <person name="van Eijk R."/>
            <person name="Schleper C."/>
            <person name="Guy L."/>
            <person name="Ettema T.J."/>
        </authorList>
    </citation>
    <scope>NUCLEOTIDE SEQUENCE</scope>
</reference>
<name>A0A0F9ARI0_9ZZZZ</name>
<protein>
    <submittedName>
        <fullName evidence="2">Uncharacterized protein</fullName>
    </submittedName>
</protein>
<proteinExistence type="predicted"/>
<evidence type="ECO:0000256" key="1">
    <source>
        <dbReference type="SAM" id="MobiDB-lite"/>
    </source>
</evidence>
<feature type="non-terminal residue" evidence="2">
    <location>
        <position position="27"/>
    </location>
</feature>
<organism evidence="2">
    <name type="scientific">marine sediment metagenome</name>
    <dbReference type="NCBI Taxonomy" id="412755"/>
    <lineage>
        <taxon>unclassified sequences</taxon>
        <taxon>metagenomes</taxon>
        <taxon>ecological metagenomes</taxon>
    </lineage>
</organism>
<dbReference type="EMBL" id="LAZR01053291">
    <property type="protein sequence ID" value="KKK81064.1"/>
    <property type="molecule type" value="Genomic_DNA"/>
</dbReference>